<dbReference type="Proteomes" id="UP000035425">
    <property type="component" value="Unassembled WGS sequence"/>
</dbReference>
<gene>
    <name evidence="6" type="ORF">FrCorBMG51_20765</name>
</gene>
<sequence length="128" mass="13638">MTLILDAGGLSVLAGQRARLAELRQRGCWPAQLPAVVLAEALTGDHRRDFHTNRLLRTCQIRDVTAPLAREGAKLRTATGRAGTITATDAIVAAFAATCREPLVLTSDPRDLTALTAHATRPVTIASM</sequence>
<keyword evidence="3" id="KW-0378">Hydrolase</keyword>
<dbReference type="Gene3D" id="3.40.50.1010">
    <property type="entry name" value="5'-nuclease"/>
    <property type="match status" value="1"/>
</dbReference>
<keyword evidence="2" id="KW-0479">Metal-binding</keyword>
<reference evidence="6 7" key="1">
    <citation type="submission" date="2014-12" db="EMBL/GenBank/DDBJ databases">
        <title>Frankia sp. BMG5.1 draft genome.</title>
        <authorList>
            <person name="Gtari M."/>
            <person name="Ghodhbane-Gtari F."/>
            <person name="Nouioui I."/>
            <person name="Ktari A."/>
            <person name="Hezbri K."/>
            <person name="Mimouni W."/>
            <person name="Sbissi I."/>
            <person name="Ayari A."/>
            <person name="Yamanaka T."/>
            <person name="Normand P."/>
            <person name="Tisa L.S."/>
            <person name="Boudabous A."/>
        </authorList>
    </citation>
    <scope>NUCLEOTIDE SEQUENCE [LARGE SCALE GENOMIC DNA]</scope>
    <source>
        <strain evidence="6 7">BMG5.1</strain>
    </source>
</reference>
<evidence type="ECO:0000313" key="7">
    <source>
        <dbReference type="Proteomes" id="UP000035425"/>
    </source>
</evidence>
<comment type="caution">
    <text evidence="6">The sequence shown here is derived from an EMBL/GenBank/DDBJ whole genome shotgun (WGS) entry which is preliminary data.</text>
</comment>
<organism evidence="6 7">
    <name type="scientific">Protofrankia coriariae</name>
    <dbReference type="NCBI Taxonomy" id="1562887"/>
    <lineage>
        <taxon>Bacteria</taxon>
        <taxon>Bacillati</taxon>
        <taxon>Actinomycetota</taxon>
        <taxon>Actinomycetes</taxon>
        <taxon>Frankiales</taxon>
        <taxon>Frankiaceae</taxon>
        <taxon>Protofrankia</taxon>
    </lineage>
</organism>
<evidence type="ECO:0000313" key="6">
    <source>
        <dbReference type="EMBL" id="KLL10024.1"/>
    </source>
</evidence>
<keyword evidence="4" id="KW-0460">Magnesium</keyword>
<evidence type="ECO:0000256" key="3">
    <source>
        <dbReference type="ARBA" id="ARBA00022801"/>
    </source>
</evidence>
<keyword evidence="7" id="KW-1185">Reference proteome</keyword>
<name>A0ABR5EZZ4_9ACTN</name>
<evidence type="ECO:0000256" key="2">
    <source>
        <dbReference type="ARBA" id="ARBA00022723"/>
    </source>
</evidence>
<feature type="domain" description="PIN" evidence="5">
    <location>
        <begin position="33"/>
        <end position="110"/>
    </location>
</feature>
<dbReference type="SUPFAM" id="SSF88723">
    <property type="entry name" value="PIN domain-like"/>
    <property type="match status" value="1"/>
</dbReference>
<dbReference type="Pfam" id="PF01850">
    <property type="entry name" value="PIN"/>
    <property type="match status" value="1"/>
</dbReference>
<proteinExistence type="predicted"/>
<dbReference type="EMBL" id="JWIO01000046">
    <property type="protein sequence ID" value="KLL10024.1"/>
    <property type="molecule type" value="Genomic_DNA"/>
</dbReference>
<dbReference type="RefSeq" id="WP_047224693.1">
    <property type="nucleotide sequence ID" value="NZ_JWIO01000046.1"/>
</dbReference>
<dbReference type="InterPro" id="IPR002716">
    <property type="entry name" value="PIN_dom"/>
</dbReference>
<accession>A0ABR5EZZ4</accession>
<dbReference type="InterPro" id="IPR029060">
    <property type="entry name" value="PIN-like_dom_sf"/>
</dbReference>
<evidence type="ECO:0000259" key="5">
    <source>
        <dbReference type="Pfam" id="PF01850"/>
    </source>
</evidence>
<evidence type="ECO:0000256" key="1">
    <source>
        <dbReference type="ARBA" id="ARBA00022722"/>
    </source>
</evidence>
<keyword evidence="1" id="KW-0540">Nuclease</keyword>
<protein>
    <recommendedName>
        <fullName evidence="5">PIN domain-containing protein</fullName>
    </recommendedName>
</protein>
<evidence type="ECO:0000256" key="4">
    <source>
        <dbReference type="ARBA" id="ARBA00022842"/>
    </source>
</evidence>